<keyword evidence="5" id="KW-0964">Secreted</keyword>
<evidence type="ECO:0000256" key="1">
    <source>
        <dbReference type="ARBA" id="ARBA00004365"/>
    </source>
</evidence>
<dbReference type="InterPro" id="IPR002371">
    <property type="entry name" value="FlgK"/>
</dbReference>
<sequence length="470" mass="49208">MSGLFGALNGGVKALAAHSRAVETAGRNLANVNNPDYARQRVVYGDRGTVLTPLGAQSLGIEAKQVEQIRDRLLDQQVVREVAVSSAAEAEANAYAKGQAALGQSIDRTADSSSSGSSGSQGVVESVTDFFTAFEGLAARPTDSGQRQTLMQRAAILTDRLNSTDARLDQLEKDLTSAAASDVEDVNRLLTVIGELNGQIGRFEINAPGSAVDLRDQRQARLEELAGKIGIETRANAVEPGQIDIFARDGAGNEIQLINLATVPNPVVFDGTNLTVGPDTIALSSGSIAGHLKARDQGLTQLRNDLDALANELVTSVNAAYNPTGLTGDFFVAGGTTAGSIKVDPTVNAVSLKASDGGAAGDATIARAIADLAYRNFNTGGGDAIDGTFNQFLSRSISDFGEEVAGADARFDDQNNIEKLVRAQRDSVSGVSLDEEMADLLKFQRAFQASSRVISVVDELLNTVVNGLGR</sequence>
<name>A0ABZ1C8L3_9BACT</name>
<accession>A0ABZ1C8L3</accession>
<keyword evidence="11" id="KW-1185">Reference proteome</keyword>
<organism evidence="10 11">
    <name type="scientific">Actomonas aquatica</name>
    <dbReference type="NCBI Taxonomy" id="2866162"/>
    <lineage>
        <taxon>Bacteria</taxon>
        <taxon>Pseudomonadati</taxon>
        <taxon>Verrucomicrobiota</taxon>
        <taxon>Opitutia</taxon>
        <taxon>Opitutales</taxon>
        <taxon>Opitutaceae</taxon>
        <taxon>Actomonas</taxon>
    </lineage>
</organism>
<dbReference type="Pfam" id="PF06429">
    <property type="entry name" value="Flg_bbr_C"/>
    <property type="match status" value="1"/>
</dbReference>
<keyword evidence="7" id="KW-0175">Coiled coil</keyword>
<evidence type="ECO:0000256" key="3">
    <source>
        <dbReference type="ARBA" id="ARBA00009677"/>
    </source>
</evidence>
<evidence type="ECO:0000256" key="4">
    <source>
        <dbReference type="ARBA" id="ARBA00016244"/>
    </source>
</evidence>
<evidence type="ECO:0000259" key="9">
    <source>
        <dbReference type="Pfam" id="PF22638"/>
    </source>
</evidence>
<dbReference type="InterPro" id="IPR010930">
    <property type="entry name" value="Flg_bb/hook_C_dom"/>
</dbReference>
<keyword evidence="10" id="KW-0969">Cilium</keyword>
<evidence type="ECO:0000313" key="10">
    <source>
        <dbReference type="EMBL" id="WRQ87608.1"/>
    </source>
</evidence>
<comment type="similarity">
    <text evidence="3">Belongs to the flagella basal body rod proteins family.</text>
</comment>
<dbReference type="PANTHER" id="PTHR30033">
    <property type="entry name" value="FLAGELLAR HOOK-ASSOCIATED PROTEIN 1"/>
    <property type="match status" value="1"/>
</dbReference>
<dbReference type="EMBL" id="CP139781">
    <property type="protein sequence ID" value="WRQ87608.1"/>
    <property type="molecule type" value="Genomic_DNA"/>
</dbReference>
<dbReference type="PANTHER" id="PTHR30033:SF1">
    <property type="entry name" value="FLAGELLAR HOOK-ASSOCIATED PROTEIN 1"/>
    <property type="match status" value="1"/>
</dbReference>
<feature type="domain" description="Flagellar basal-body/hook protein C-terminal" evidence="8">
    <location>
        <begin position="427"/>
        <end position="466"/>
    </location>
</feature>
<keyword evidence="6" id="KW-0975">Bacterial flagellum</keyword>
<evidence type="ECO:0000313" key="11">
    <source>
        <dbReference type="Proteomes" id="UP000738431"/>
    </source>
</evidence>
<dbReference type="RefSeq" id="WP_221030232.1">
    <property type="nucleotide sequence ID" value="NZ_CP139781.1"/>
</dbReference>
<reference evidence="10 11" key="1">
    <citation type="submission" date="2023-12" db="EMBL/GenBank/DDBJ databases">
        <title>Description of an unclassified Opitutus bacterium of Verrucomicrobiota.</title>
        <authorList>
            <person name="Zhang D.-F."/>
        </authorList>
    </citation>
    <scope>NUCLEOTIDE SEQUENCE [LARGE SCALE GENOMIC DNA]</scope>
    <source>
        <strain evidence="10 11">WL0086</strain>
    </source>
</reference>
<comment type="subcellular location">
    <subcellularLocation>
        <location evidence="1">Bacterial flagellum</location>
    </subcellularLocation>
    <subcellularLocation>
        <location evidence="2">Secreted</location>
    </subcellularLocation>
</comment>
<keyword evidence="10" id="KW-0966">Cell projection</keyword>
<evidence type="ECO:0000259" key="8">
    <source>
        <dbReference type="Pfam" id="PF06429"/>
    </source>
</evidence>
<dbReference type="InterPro" id="IPR053927">
    <property type="entry name" value="FlgK_helical"/>
</dbReference>
<gene>
    <name evidence="10" type="primary">flgK</name>
    <name evidence="10" type="ORF">K1X11_022565</name>
</gene>
<keyword evidence="10" id="KW-0282">Flagellum</keyword>
<evidence type="ECO:0000256" key="7">
    <source>
        <dbReference type="SAM" id="Coils"/>
    </source>
</evidence>
<feature type="domain" description="Flagellar hook-associated protein FlgK helical" evidence="9">
    <location>
        <begin position="118"/>
        <end position="321"/>
    </location>
</feature>
<evidence type="ECO:0000256" key="6">
    <source>
        <dbReference type="ARBA" id="ARBA00023143"/>
    </source>
</evidence>
<dbReference type="SUPFAM" id="SSF64518">
    <property type="entry name" value="Phase 1 flagellin"/>
    <property type="match status" value="1"/>
</dbReference>
<dbReference type="NCBIfam" id="TIGR02492">
    <property type="entry name" value="flgK_ends"/>
    <property type="match status" value="1"/>
</dbReference>
<evidence type="ECO:0000256" key="2">
    <source>
        <dbReference type="ARBA" id="ARBA00004613"/>
    </source>
</evidence>
<evidence type="ECO:0000256" key="5">
    <source>
        <dbReference type="ARBA" id="ARBA00022525"/>
    </source>
</evidence>
<proteinExistence type="inferred from homology"/>
<dbReference type="Pfam" id="PF22638">
    <property type="entry name" value="FlgK_D1"/>
    <property type="match status" value="1"/>
</dbReference>
<dbReference type="Proteomes" id="UP000738431">
    <property type="component" value="Chromosome"/>
</dbReference>
<protein>
    <recommendedName>
        <fullName evidence="4">Flagellar hook-associated protein 1</fullName>
    </recommendedName>
</protein>
<feature type="coiled-coil region" evidence="7">
    <location>
        <begin position="154"/>
        <end position="181"/>
    </location>
</feature>